<feature type="non-terminal residue" evidence="14">
    <location>
        <position position="1"/>
    </location>
</feature>
<keyword evidence="4 11" id="KW-0479">Metal-binding</keyword>
<evidence type="ECO:0000256" key="9">
    <source>
        <dbReference type="ARBA" id="ARBA00023033"/>
    </source>
</evidence>
<dbReference type="GO" id="GO:0006805">
    <property type="term" value="P:xenobiotic metabolic process"/>
    <property type="evidence" value="ECO:0007669"/>
    <property type="project" value="UniProtKB-ARBA"/>
</dbReference>
<comment type="similarity">
    <text evidence="2 12">Belongs to the cytochrome P450 family.</text>
</comment>
<dbReference type="FunFam" id="1.10.630.10:FF:000002">
    <property type="entry name" value="Cytochrome P450 1A1"/>
    <property type="match status" value="1"/>
</dbReference>
<dbReference type="Pfam" id="PF00067">
    <property type="entry name" value="p450"/>
    <property type="match status" value="1"/>
</dbReference>
<dbReference type="GO" id="GO:0005506">
    <property type="term" value="F:iron ion binding"/>
    <property type="evidence" value="ECO:0007669"/>
    <property type="project" value="UniProtKB-UniRule"/>
</dbReference>
<dbReference type="EC" id="1.14.14.1" evidence="13"/>
<keyword evidence="5 13" id="KW-0256">Endoplasmic reticulum</keyword>
<feature type="binding site" description="axial binding residue" evidence="11">
    <location>
        <position position="469"/>
    </location>
    <ligand>
        <name>heme</name>
        <dbReference type="ChEBI" id="CHEBI:30413"/>
    </ligand>
    <ligandPart>
        <name>Fe</name>
        <dbReference type="ChEBI" id="CHEBI:18248"/>
    </ligandPart>
</feature>
<dbReference type="GO" id="GO:0004508">
    <property type="term" value="F:steroid 17-alpha-monooxygenase activity"/>
    <property type="evidence" value="ECO:0007669"/>
    <property type="project" value="TreeGrafter"/>
</dbReference>
<dbReference type="GO" id="GO:0042448">
    <property type="term" value="P:progesterone metabolic process"/>
    <property type="evidence" value="ECO:0007669"/>
    <property type="project" value="TreeGrafter"/>
</dbReference>
<evidence type="ECO:0000256" key="6">
    <source>
        <dbReference type="ARBA" id="ARBA00022848"/>
    </source>
</evidence>
<organism evidence="14 15">
    <name type="scientific">Trogon melanurus</name>
    <name type="common">Black-tailed trogon</name>
    <dbReference type="NCBI Taxonomy" id="56311"/>
    <lineage>
        <taxon>Eukaryota</taxon>
        <taxon>Metazoa</taxon>
        <taxon>Chordata</taxon>
        <taxon>Craniata</taxon>
        <taxon>Vertebrata</taxon>
        <taxon>Euteleostomi</taxon>
        <taxon>Archelosauria</taxon>
        <taxon>Archosauria</taxon>
        <taxon>Dinosauria</taxon>
        <taxon>Saurischia</taxon>
        <taxon>Theropoda</taxon>
        <taxon>Coelurosauria</taxon>
        <taxon>Aves</taxon>
        <taxon>Neognathae</taxon>
        <taxon>Neoaves</taxon>
        <taxon>Telluraves</taxon>
        <taxon>Coraciimorphae</taxon>
        <taxon>Trogoniformes</taxon>
        <taxon>Trogonidae</taxon>
        <taxon>Trogon</taxon>
    </lineage>
</organism>
<dbReference type="InterPro" id="IPR017972">
    <property type="entry name" value="Cyt_P450_CS"/>
</dbReference>
<dbReference type="PANTHER" id="PTHR24289:SF21">
    <property type="entry name" value="CYTOCHROME P450 1A"/>
    <property type="match status" value="1"/>
</dbReference>
<evidence type="ECO:0000256" key="3">
    <source>
        <dbReference type="ARBA" id="ARBA00022617"/>
    </source>
</evidence>
<dbReference type="Proteomes" id="UP000550660">
    <property type="component" value="Unassembled WGS sequence"/>
</dbReference>
<dbReference type="Gene3D" id="1.10.630.10">
    <property type="entry name" value="Cytochrome P450"/>
    <property type="match status" value="1"/>
</dbReference>
<evidence type="ECO:0000313" key="15">
    <source>
        <dbReference type="Proteomes" id="UP000550660"/>
    </source>
</evidence>
<dbReference type="GO" id="GO:0046677">
    <property type="term" value="P:response to antibiotic"/>
    <property type="evidence" value="ECO:0007669"/>
    <property type="project" value="UniProtKB-ARBA"/>
</dbReference>
<dbReference type="PRINTS" id="PR00385">
    <property type="entry name" value="P450"/>
</dbReference>
<evidence type="ECO:0000256" key="5">
    <source>
        <dbReference type="ARBA" id="ARBA00022824"/>
    </source>
</evidence>
<dbReference type="InterPro" id="IPR002401">
    <property type="entry name" value="Cyt_P450_E_grp-I"/>
</dbReference>
<keyword evidence="8 11" id="KW-0408">Iron</keyword>
<reference evidence="14 15" key="1">
    <citation type="submission" date="2019-09" db="EMBL/GenBank/DDBJ databases">
        <title>Bird 10,000 Genomes (B10K) Project - Family phase.</title>
        <authorList>
            <person name="Zhang G."/>
        </authorList>
    </citation>
    <scope>NUCLEOTIDE SEQUENCE [LARGE SCALE GENOMIC DNA]</scope>
    <source>
        <strain evidence="14">B10K-DU-007-40</strain>
        <tissue evidence="14">Mixed tissue sample</tissue>
    </source>
</reference>
<dbReference type="PRINTS" id="PR01683">
    <property type="entry name" value="EP450ICYP1A"/>
</dbReference>
<evidence type="ECO:0000256" key="2">
    <source>
        <dbReference type="ARBA" id="ARBA00010617"/>
    </source>
</evidence>
<evidence type="ECO:0000256" key="1">
    <source>
        <dbReference type="ARBA" id="ARBA00001971"/>
    </source>
</evidence>
<dbReference type="InterPro" id="IPR008066">
    <property type="entry name" value="Cyt_P450_E_grp-I_CYP1"/>
</dbReference>
<dbReference type="PRINTS" id="PR00463">
    <property type="entry name" value="EP450I"/>
</dbReference>
<evidence type="ECO:0000313" key="14">
    <source>
        <dbReference type="EMBL" id="NXJ81357.1"/>
    </source>
</evidence>
<keyword evidence="6 13" id="KW-0492">Microsome</keyword>
<evidence type="ECO:0000256" key="12">
    <source>
        <dbReference type="RuleBase" id="RU000461"/>
    </source>
</evidence>
<dbReference type="OrthoDB" id="1055148at2759"/>
<proteinExistence type="inferred from homology"/>
<name>A0A7L0EEC9_TROML</name>
<evidence type="ECO:0000256" key="4">
    <source>
        <dbReference type="ARBA" id="ARBA00022723"/>
    </source>
</evidence>
<dbReference type="SUPFAM" id="SSF48264">
    <property type="entry name" value="Cytochrome P450"/>
    <property type="match status" value="1"/>
</dbReference>
<comment type="cofactor">
    <cofactor evidence="1 11 13">
        <name>heme</name>
        <dbReference type="ChEBI" id="CHEBI:30413"/>
    </cofactor>
</comment>
<comment type="subcellular location">
    <subcellularLocation>
        <location evidence="13">Endoplasmic reticulum membrane</location>
        <topology evidence="13">Peripheral membrane protein</topology>
    </subcellularLocation>
    <subcellularLocation>
        <location evidence="13">Microsome membrane</location>
        <topology evidence="13">Peripheral membrane protein</topology>
    </subcellularLocation>
</comment>
<dbReference type="GO" id="GO:0020037">
    <property type="term" value="F:heme binding"/>
    <property type="evidence" value="ECO:0007669"/>
    <property type="project" value="UniProtKB-UniRule"/>
</dbReference>
<keyword evidence="10" id="KW-0472">Membrane</keyword>
<evidence type="ECO:0000256" key="10">
    <source>
        <dbReference type="ARBA" id="ARBA00023136"/>
    </source>
</evidence>
<keyword evidence="15" id="KW-1185">Reference proteome</keyword>
<evidence type="ECO:0000256" key="11">
    <source>
        <dbReference type="PIRSR" id="PIRSR602401-1"/>
    </source>
</evidence>
<keyword evidence="7 12" id="KW-0560">Oxidoreductase</keyword>
<evidence type="ECO:0000256" key="13">
    <source>
        <dbReference type="RuleBase" id="RU368045"/>
    </source>
</evidence>
<dbReference type="GO" id="GO:0005789">
    <property type="term" value="C:endoplasmic reticulum membrane"/>
    <property type="evidence" value="ECO:0007669"/>
    <property type="project" value="UniProtKB-SubCell"/>
</dbReference>
<dbReference type="GO" id="GO:0019825">
    <property type="term" value="F:oxygen binding"/>
    <property type="evidence" value="ECO:0007669"/>
    <property type="project" value="UniProtKB-ARBA"/>
</dbReference>
<gene>
    <name evidence="14" type="primary">Cyp1a4</name>
    <name evidence="14" type="ORF">TROMEL_R13528</name>
</gene>
<feature type="non-terminal residue" evidence="14">
    <location>
        <position position="530"/>
    </location>
</feature>
<dbReference type="PANTHER" id="PTHR24289">
    <property type="entry name" value="STEROID 17-ALPHA-HYDROXYLASE/17,20 LYASE"/>
    <property type="match status" value="1"/>
</dbReference>
<keyword evidence="3 11" id="KW-0349">Heme</keyword>
<keyword evidence="9 12" id="KW-0503">Monooxygenase</keyword>
<comment type="function">
    <text evidence="13">Cytochromes P450 are a group of heme-thiolate monooxygenases. They oxidize a variety of structurally unrelated compounds, including steroids, fatty acids, and xenobiotics.</text>
</comment>
<dbReference type="InterPro" id="IPR001128">
    <property type="entry name" value="Cyt_P450"/>
</dbReference>
<dbReference type="PROSITE" id="PS00086">
    <property type="entry name" value="CYTOCHROME_P450"/>
    <property type="match status" value="1"/>
</dbReference>
<comment type="caution">
    <text evidence="14">The sequence shown here is derived from an EMBL/GenBank/DDBJ whole genome shotgun (WGS) entry which is preliminary data.</text>
</comment>
<dbReference type="GO" id="GO:0042446">
    <property type="term" value="P:hormone biosynthetic process"/>
    <property type="evidence" value="ECO:0007669"/>
    <property type="project" value="TreeGrafter"/>
</dbReference>
<protein>
    <recommendedName>
        <fullName evidence="13">Cytochrome P450 1A</fullName>
        <ecNumber evidence="13">1.14.14.1</ecNumber>
    </recommendedName>
</protein>
<dbReference type="InterPro" id="IPR036396">
    <property type="entry name" value="Cyt_P450_sf"/>
</dbReference>
<evidence type="ECO:0000256" key="8">
    <source>
        <dbReference type="ARBA" id="ARBA00023004"/>
    </source>
</evidence>
<dbReference type="CDD" id="cd20676">
    <property type="entry name" value="CYP1A"/>
    <property type="match status" value="1"/>
</dbReference>
<accession>A0A7L0EEC9</accession>
<dbReference type="AlphaFoldDB" id="A0A7L0EEC9"/>
<evidence type="ECO:0000256" key="7">
    <source>
        <dbReference type="ARBA" id="ARBA00023002"/>
    </source>
</evidence>
<dbReference type="EMBL" id="VXAG01000763">
    <property type="protein sequence ID" value="NXJ81357.1"/>
    <property type="molecule type" value="Genomic_DNA"/>
</dbReference>
<sequence length="530" mass="60206">MAAVMKAVMSLVGSQGVVSATEVLLVAAVFCLVFLLMQSFQQHVPKGLKRPPGPRGYPILGNVLELRKDTHLALTRLSQKHGDVMEVRIGTRPVVVLSGLDTIRQALVKQGEDFMGRPDLHSFRYISNGQSLAFSPDSGEVWKARRKLAQNALKTFSIAPSTTSSSTCLLEEHVSKEADYLVTKFLQLMEEKKSFDLTQYLVVSVANVICAICFGKRYDHNDQELLNVVNFNNDFGDVAASGNPADFIPVLQYLPSRTMQLFKDINRRFSLFVRKIVREHYTSFDKDHIRDVTDSLIEHCQEKRVGEDVHIPLSNEKIINIVNDLFGAGFDTVTTALSWSLMYVALYPDIQKKIQEELDQTIGWERRPRLSDRGKLPYTEAFILEMFRHSSFLPFTIPHSTTKATVLNGYYIPKDTCVFINQWQVNHDEKLWKDPSTFKPERFLNAAGTDVNRTESDKVLAFGLGKRRCIGESIGRWEVFLFLATILQQLDISLCPGEEVDITPRYGLTMKYKKCDRFQFKKRSPVKSST</sequence>